<proteinExistence type="predicted"/>
<name>A0A811VAR9_CERCA</name>
<evidence type="ECO:0000313" key="2">
    <source>
        <dbReference type="Proteomes" id="UP000606786"/>
    </source>
</evidence>
<gene>
    <name evidence="1" type="ORF">CCAP1982_LOCUS21416</name>
</gene>
<dbReference type="EMBL" id="CAJHJT010000056">
    <property type="protein sequence ID" value="CAD7013348.1"/>
    <property type="molecule type" value="Genomic_DNA"/>
</dbReference>
<sequence length="70" mass="7938">MEEKLCWQERNERVPRVYSLSLTGGQQHKRLTAQDSTSISAMVKAARARAPLMLEQQLSHLKDNVTATDI</sequence>
<dbReference type="Proteomes" id="UP000606786">
    <property type="component" value="Unassembled WGS sequence"/>
</dbReference>
<accession>A0A811VAR9</accession>
<evidence type="ECO:0000313" key="1">
    <source>
        <dbReference type="EMBL" id="CAD7013348.1"/>
    </source>
</evidence>
<protein>
    <submittedName>
        <fullName evidence="1">(Mediterranean fruit fly) hypothetical protein</fullName>
    </submittedName>
</protein>
<keyword evidence="2" id="KW-1185">Reference proteome</keyword>
<reference evidence="1" key="1">
    <citation type="submission" date="2020-11" db="EMBL/GenBank/DDBJ databases">
        <authorList>
            <person name="Whitehead M."/>
        </authorList>
    </citation>
    <scope>NUCLEOTIDE SEQUENCE</scope>
    <source>
        <strain evidence="1">EGII</strain>
    </source>
</reference>
<comment type="caution">
    <text evidence="1">The sequence shown here is derived from an EMBL/GenBank/DDBJ whole genome shotgun (WGS) entry which is preliminary data.</text>
</comment>
<dbReference type="AlphaFoldDB" id="A0A811VAR9"/>
<organism evidence="1 2">
    <name type="scientific">Ceratitis capitata</name>
    <name type="common">Mediterranean fruit fly</name>
    <name type="synonym">Tephritis capitata</name>
    <dbReference type="NCBI Taxonomy" id="7213"/>
    <lineage>
        <taxon>Eukaryota</taxon>
        <taxon>Metazoa</taxon>
        <taxon>Ecdysozoa</taxon>
        <taxon>Arthropoda</taxon>
        <taxon>Hexapoda</taxon>
        <taxon>Insecta</taxon>
        <taxon>Pterygota</taxon>
        <taxon>Neoptera</taxon>
        <taxon>Endopterygota</taxon>
        <taxon>Diptera</taxon>
        <taxon>Brachycera</taxon>
        <taxon>Muscomorpha</taxon>
        <taxon>Tephritoidea</taxon>
        <taxon>Tephritidae</taxon>
        <taxon>Ceratitis</taxon>
        <taxon>Ceratitis</taxon>
    </lineage>
</organism>